<feature type="coiled-coil region" evidence="1">
    <location>
        <begin position="247"/>
        <end position="281"/>
    </location>
</feature>
<organism evidence="3 4">
    <name type="scientific">Prymnesium parvum</name>
    <name type="common">Toxic golden alga</name>
    <dbReference type="NCBI Taxonomy" id="97485"/>
    <lineage>
        <taxon>Eukaryota</taxon>
        <taxon>Haptista</taxon>
        <taxon>Haptophyta</taxon>
        <taxon>Prymnesiophyceae</taxon>
        <taxon>Prymnesiales</taxon>
        <taxon>Prymnesiaceae</taxon>
        <taxon>Prymnesium</taxon>
    </lineage>
</organism>
<evidence type="ECO:0000313" key="3">
    <source>
        <dbReference type="EMBL" id="KAL1519616.1"/>
    </source>
</evidence>
<evidence type="ECO:0000313" key="4">
    <source>
        <dbReference type="Proteomes" id="UP001515480"/>
    </source>
</evidence>
<accession>A0AB34JFT1</accession>
<sequence>MQSALLQSSSMWEAAVPIVERRAKDEPAWMKKPLIEQMPIKKKLSANDRAHAQGRRKTTAMEFNERIHLFEVATALRGVMQVAAEKVHTMTRAPPEKPKIGLTMEDATEADLVGPEPPAPLPWEARRDMTAYEAAEDQASQAARKEAARLTSGVSAIAEEKDKVDEGKSAEELAWLNERAIMASVFGMDIHPRPLSEYDGTRPEGSTEESRLEAARQRIREVRAAGLKEECLRAIDRLNVALKGPEMAQTEEGVRQAMNEVLEAEKTVKSAQAAYLEAEAALGDVDRRSVIVRSPLAPSLRLGHVLNPRSHVRNSQRGGKPRGALGYCSEGPPFGKKFVEPLDPMLEAYSVTREEWESATAALRRSWSALSREPTIKQIEALNYSLFGPKRLVAVYAEYGMGQKAMTVYSEQVFAIEFPEAAEDAVQRLRRMERARQYLGLCEIADDMDAEAVYEMKSRVAAATLEVLDAIPMEACIAEAVDGESEADSNATKSFSMSRRISLDDVKAAMESVLPRKDDDLLYADLEDVTPSDYGICSPEFSRSSSVATLPFRPRRNLTADTAWARRKSPIVRLE</sequence>
<comment type="caution">
    <text evidence="3">The sequence shown here is derived from an EMBL/GenBank/DDBJ whole genome shotgun (WGS) entry which is preliminary data.</text>
</comment>
<evidence type="ECO:0000256" key="2">
    <source>
        <dbReference type="SAM" id="MobiDB-lite"/>
    </source>
</evidence>
<evidence type="ECO:0000256" key="1">
    <source>
        <dbReference type="SAM" id="Coils"/>
    </source>
</evidence>
<dbReference type="AlphaFoldDB" id="A0AB34JFT1"/>
<feature type="region of interest" description="Disordered" evidence="2">
    <location>
        <begin position="194"/>
        <end position="213"/>
    </location>
</feature>
<gene>
    <name evidence="3" type="ORF">AB1Y20_023128</name>
</gene>
<keyword evidence="4" id="KW-1185">Reference proteome</keyword>
<protein>
    <submittedName>
        <fullName evidence="3">Uncharacterized protein</fullName>
    </submittedName>
</protein>
<name>A0AB34JFT1_PRYPA</name>
<proteinExistence type="predicted"/>
<dbReference type="EMBL" id="JBGBPQ010000009">
    <property type="protein sequence ID" value="KAL1519616.1"/>
    <property type="molecule type" value="Genomic_DNA"/>
</dbReference>
<dbReference type="Proteomes" id="UP001515480">
    <property type="component" value="Unassembled WGS sequence"/>
</dbReference>
<reference evidence="3 4" key="1">
    <citation type="journal article" date="2024" name="Science">
        <title>Giant polyketide synthase enzymes in the biosynthesis of giant marine polyether toxins.</title>
        <authorList>
            <person name="Fallon T.R."/>
            <person name="Shende V.V."/>
            <person name="Wierzbicki I.H."/>
            <person name="Pendleton A.L."/>
            <person name="Watervoot N.F."/>
            <person name="Auber R.P."/>
            <person name="Gonzalez D.J."/>
            <person name="Wisecaver J.H."/>
            <person name="Moore B.S."/>
        </authorList>
    </citation>
    <scope>NUCLEOTIDE SEQUENCE [LARGE SCALE GENOMIC DNA]</scope>
    <source>
        <strain evidence="3 4">12B1</strain>
    </source>
</reference>
<keyword evidence="1" id="KW-0175">Coiled coil</keyword>